<dbReference type="RefSeq" id="WP_099513614.1">
    <property type="nucleotide sequence ID" value="NZ_CP016617.1"/>
</dbReference>
<organism evidence="2">
    <name type="scientific">Microvirga ossetica</name>
    <dbReference type="NCBI Taxonomy" id="1882682"/>
    <lineage>
        <taxon>Bacteria</taxon>
        <taxon>Pseudomonadati</taxon>
        <taxon>Pseudomonadota</taxon>
        <taxon>Alphaproteobacteria</taxon>
        <taxon>Hyphomicrobiales</taxon>
        <taxon>Methylobacteriaceae</taxon>
        <taxon>Microvirga</taxon>
    </lineage>
</organism>
<accession>A0A1B2ER99</accession>
<dbReference type="AlphaFoldDB" id="A0A1B2ER99"/>
<keyword evidence="2" id="KW-0614">Plasmid</keyword>
<protein>
    <recommendedName>
        <fullName evidence="3">Transposase</fullName>
    </recommendedName>
</protein>
<keyword evidence="1" id="KW-0812">Transmembrane</keyword>
<keyword evidence="1" id="KW-1133">Transmembrane helix</keyword>
<geneLocation type="plasmid" evidence="2">
    <name>unnamed1</name>
</geneLocation>
<keyword evidence="1" id="KW-0472">Membrane</keyword>
<feature type="transmembrane region" description="Helical" evidence="1">
    <location>
        <begin position="69"/>
        <end position="87"/>
    </location>
</feature>
<proteinExistence type="predicted"/>
<evidence type="ECO:0000256" key="1">
    <source>
        <dbReference type="SAM" id="Phobius"/>
    </source>
</evidence>
<sequence length="104" mass="12075">MVWRRKTARFTLESLRNHSLAMRRDQLKSACNKPLPKKRESSMTLLDDLKLLTDQALAVRDRHPENRTLSIVTMMLVSAITVMLADLRRQSLPQAKRPRQKGTH</sequence>
<dbReference type="EMBL" id="CP016617">
    <property type="protein sequence ID" value="ANY82506.1"/>
    <property type="molecule type" value="Genomic_DNA"/>
</dbReference>
<reference evidence="2" key="1">
    <citation type="submission" date="2016-07" db="EMBL/GenBank/DDBJ databases">
        <title>Microvirga ossetica sp. nov. a new species of rhizobia isolated from root nodules of the legume species Vicia alpestris Steven originated from North Ossetia region in the Caucasus.</title>
        <authorList>
            <person name="Safronova V.I."/>
            <person name="Kuznetsova I.G."/>
            <person name="Sazanova A.L."/>
            <person name="Belimov A."/>
            <person name="Andronov E."/>
            <person name="Osledkin Y.S."/>
            <person name="Onishchuk O.P."/>
            <person name="Kurchak O.N."/>
            <person name="Shaposhnikov A.I."/>
            <person name="Willems A."/>
            <person name="Tikhonovich I.A."/>
        </authorList>
    </citation>
    <scope>NUCLEOTIDE SEQUENCE [LARGE SCALE GENOMIC DNA]</scope>
    <source>
        <strain evidence="2">V5/3M</strain>
        <plasmid evidence="2">unnamed1</plasmid>
    </source>
</reference>
<evidence type="ECO:0008006" key="3">
    <source>
        <dbReference type="Google" id="ProtNLM"/>
    </source>
</evidence>
<gene>
    <name evidence="2" type="ORF">BB934_29930</name>
</gene>
<name>A0A1B2ER99_9HYPH</name>
<evidence type="ECO:0000313" key="2">
    <source>
        <dbReference type="EMBL" id="ANY82506.1"/>
    </source>
</evidence>
<dbReference type="KEGG" id="moc:BB934_29930"/>